<feature type="transmembrane region" description="Helical" evidence="9">
    <location>
        <begin position="29"/>
        <end position="45"/>
    </location>
</feature>
<dbReference type="Gene3D" id="3.60.110.10">
    <property type="entry name" value="Carbon-nitrogen hydrolase"/>
    <property type="match status" value="1"/>
</dbReference>
<comment type="pathway">
    <text evidence="9">Protein modification; lipoprotein biosynthesis (N-acyl transfer).</text>
</comment>
<dbReference type="EMBL" id="JASCXX010000002">
    <property type="protein sequence ID" value="MDI6447743.1"/>
    <property type="molecule type" value="Genomic_DNA"/>
</dbReference>
<keyword evidence="6 9" id="KW-1133">Transmembrane helix</keyword>
<feature type="transmembrane region" description="Helical" evidence="9">
    <location>
        <begin position="202"/>
        <end position="221"/>
    </location>
</feature>
<evidence type="ECO:0000259" key="10">
    <source>
        <dbReference type="PROSITE" id="PS50263"/>
    </source>
</evidence>
<keyword evidence="12" id="KW-1185">Reference proteome</keyword>
<sequence length="595" mass="66176">MRKTLLSSAIAFAVSAALLSVIQAPHDAWFLAPVAMVPFALACRPEVRARTLVLLAWLVGTAYWLANIYWIAPITIPGWLAMGVYIAVLWPLLAMAIRRARTWNVPMALALPILVVGAERLQGFPLGGFYWRLLGHSQYANLTLIQISDLFGAGGVSLLVAAVNGVLADWIQWWISTRRVCIAHQLDNVAKEKVCGAHPTRVISTVATVLAVAAAFGYGRWRLAQAPAHATDGPLVAALQSNVPQSVKRSFSVSDRLFDDLMAKSRAAAQAGAELIVWPETMVQAFLQPELWPYLAPAPEEDMAFHKALIDHARDTAYLLVGAYGGEVMKDPQGEPFLGQYNSAYLYRPDGTRDPQRYDKIHLVLFGEYIPFRRSFNWLYQQLKRFAPEQYNYDYSLEHGTRYTIYEMAAPIPGGDPNAPPRTSESTYRFGTIICYEDAIPYIARNFALDPKGRKRVDWLVNISNDGWFVRFLDDPPRVIPSTELPQHAAICVFRAVENRLPILRSVNTGISCLIDSSGRIHNEPIAAGDGFPVEAMQRTGMSGWFLDRMPIDSRVTFYSRHGQWLDTACAVAFVAVLVGPAFLGLARRRARKSA</sequence>
<dbReference type="AlphaFoldDB" id="A0AAW6TQ15"/>
<dbReference type="GO" id="GO:0042158">
    <property type="term" value="P:lipoprotein biosynthetic process"/>
    <property type="evidence" value="ECO:0007669"/>
    <property type="project" value="UniProtKB-UniRule"/>
</dbReference>
<dbReference type="Proteomes" id="UP001431776">
    <property type="component" value="Unassembled WGS sequence"/>
</dbReference>
<dbReference type="Pfam" id="PF00795">
    <property type="entry name" value="CN_hydrolase"/>
    <property type="match status" value="1"/>
</dbReference>
<dbReference type="HAMAP" id="MF_01148">
    <property type="entry name" value="Lnt"/>
    <property type="match status" value="1"/>
</dbReference>
<dbReference type="PANTHER" id="PTHR38686:SF1">
    <property type="entry name" value="APOLIPOPROTEIN N-ACYLTRANSFERASE"/>
    <property type="match status" value="1"/>
</dbReference>
<organism evidence="11 12">
    <name type="scientific">Anaerobaca lacustris</name>
    <dbReference type="NCBI Taxonomy" id="3044600"/>
    <lineage>
        <taxon>Bacteria</taxon>
        <taxon>Pseudomonadati</taxon>
        <taxon>Planctomycetota</taxon>
        <taxon>Phycisphaerae</taxon>
        <taxon>Sedimentisphaerales</taxon>
        <taxon>Anaerobacaceae</taxon>
        <taxon>Anaerobaca</taxon>
    </lineage>
</organism>
<dbReference type="InterPro" id="IPR036526">
    <property type="entry name" value="C-N_Hydrolase_sf"/>
</dbReference>
<dbReference type="NCBIfam" id="TIGR00546">
    <property type="entry name" value="lnt"/>
    <property type="match status" value="1"/>
</dbReference>
<evidence type="ECO:0000256" key="2">
    <source>
        <dbReference type="ARBA" id="ARBA00010065"/>
    </source>
</evidence>
<feature type="domain" description="CN hydrolase" evidence="10">
    <location>
        <begin position="239"/>
        <end position="544"/>
    </location>
</feature>
<dbReference type="Pfam" id="PF20154">
    <property type="entry name" value="LNT_N"/>
    <property type="match status" value="1"/>
</dbReference>
<feature type="transmembrane region" description="Helical" evidence="9">
    <location>
        <begin position="565"/>
        <end position="587"/>
    </location>
</feature>
<keyword evidence="3 9" id="KW-1003">Cell membrane</keyword>
<keyword evidence="7 9" id="KW-0472">Membrane</keyword>
<evidence type="ECO:0000313" key="12">
    <source>
        <dbReference type="Proteomes" id="UP001431776"/>
    </source>
</evidence>
<feature type="transmembrane region" description="Helical" evidence="9">
    <location>
        <begin position="109"/>
        <end position="131"/>
    </location>
</feature>
<comment type="similarity">
    <text evidence="2 9">Belongs to the CN hydrolase family. Apolipoprotein N-acyltransferase subfamily.</text>
</comment>
<evidence type="ECO:0000256" key="6">
    <source>
        <dbReference type="ARBA" id="ARBA00022989"/>
    </source>
</evidence>
<comment type="function">
    <text evidence="9">Catalyzes the phospholipid dependent N-acylation of the N-terminal cysteine of apolipoprotein, the last step in lipoprotein maturation.</text>
</comment>
<reference evidence="11" key="1">
    <citation type="submission" date="2023-05" db="EMBL/GenBank/DDBJ databases">
        <title>Anaerotaeda fermentans gen. nov., sp. nov., a novel anaerobic planctomycete of the new family within the order Sedimentisphaerales isolated from Taman Peninsula, Russia.</title>
        <authorList>
            <person name="Khomyakova M.A."/>
            <person name="Merkel A.Y."/>
            <person name="Slobodkin A.I."/>
        </authorList>
    </citation>
    <scope>NUCLEOTIDE SEQUENCE</scope>
    <source>
        <strain evidence="11">M17dextr</strain>
    </source>
</reference>
<dbReference type="CDD" id="cd07571">
    <property type="entry name" value="ALP_N-acyl_transferase"/>
    <property type="match status" value="1"/>
</dbReference>
<comment type="caution">
    <text evidence="11">The sequence shown here is derived from an EMBL/GenBank/DDBJ whole genome shotgun (WGS) entry which is preliminary data.</text>
</comment>
<comment type="subcellular location">
    <subcellularLocation>
        <location evidence="1 9">Cell membrane</location>
        <topology evidence="1 9">Multi-pass membrane protein</topology>
    </subcellularLocation>
</comment>
<feature type="transmembrane region" description="Helical" evidence="9">
    <location>
        <begin position="151"/>
        <end position="171"/>
    </location>
</feature>
<evidence type="ECO:0000313" key="11">
    <source>
        <dbReference type="EMBL" id="MDI6447743.1"/>
    </source>
</evidence>
<accession>A0AAW6TQ15</accession>
<evidence type="ECO:0000256" key="1">
    <source>
        <dbReference type="ARBA" id="ARBA00004651"/>
    </source>
</evidence>
<gene>
    <name evidence="9 11" type="primary">lnt</name>
    <name evidence="11" type="ORF">QJ522_01710</name>
</gene>
<name>A0AAW6TQ15_9BACT</name>
<evidence type="ECO:0000256" key="5">
    <source>
        <dbReference type="ARBA" id="ARBA00022692"/>
    </source>
</evidence>
<dbReference type="InterPro" id="IPR045378">
    <property type="entry name" value="LNT_N"/>
</dbReference>
<keyword evidence="8 9" id="KW-0012">Acyltransferase</keyword>
<keyword evidence="4 9" id="KW-0808">Transferase</keyword>
<protein>
    <recommendedName>
        <fullName evidence="9">Apolipoprotein N-acyltransferase</fullName>
        <shortName evidence="9">ALP N-acyltransferase</shortName>
        <ecNumber evidence="9">2.3.1.269</ecNumber>
    </recommendedName>
</protein>
<evidence type="ECO:0000256" key="4">
    <source>
        <dbReference type="ARBA" id="ARBA00022679"/>
    </source>
</evidence>
<dbReference type="RefSeq" id="WP_349243155.1">
    <property type="nucleotide sequence ID" value="NZ_JASCXX010000002.1"/>
</dbReference>
<dbReference type="InterPro" id="IPR003010">
    <property type="entry name" value="C-N_Hydrolase"/>
</dbReference>
<comment type="catalytic activity">
    <reaction evidence="9">
        <text>N-terminal S-1,2-diacyl-sn-glyceryl-L-cysteinyl-[lipoprotein] + a glycerophospholipid = N-acyl-S-1,2-diacyl-sn-glyceryl-L-cysteinyl-[lipoprotein] + a 2-acyl-sn-glycero-3-phospholipid + H(+)</text>
        <dbReference type="Rhea" id="RHEA:48228"/>
        <dbReference type="Rhea" id="RHEA-COMP:14681"/>
        <dbReference type="Rhea" id="RHEA-COMP:14684"/>
        <dbReference type="ChEBI" id="CHEBI:15378"/>
        <dbReference type="ChEBI" id="CHEBI:136912"/>
        <dbReference type="ChEBI" id="CHEBI:140656"/>
        <dbReference type="ChEBI" id="CHEBI:140657"/>
        <dbReference type="ChEBI" id="CHEBI:140660"/>
        <dbReference type="EC" id="2.3.1.269"/>
    </reaction>
</comment>
<evidence type="ECO:0000256" key="9">
    <source>
        <dbReference type="HAMAP-Rule" id="MF_01148"/>
    </source>
</evidence>
<dbReference type="GO" id="GO:0016410">
    <property type="term" value="F:N-acyltransferase activity"/>
    <property type="evidence" value="ECO:0007669"/>
    <property type="project" value="UniProtKB-UniRule"/>
</dbReference>
<feature type="transmembrane region" description="Helical" evidence="9">
    <location>
        <begin position="78"/>
        <end position="97"/>
    </location>
</feature>
<feature type="transmembrane region" description="Helical" evidence="9">
    <location>
        <begin position="52"/>
        <end position="72"/>
    </location>
</feature>
<proteinExistence type="inferred from homology"/>
<dbReference type="GO" id="GO:0005886">
    <property type="term" value="C:plasma membrane"/>
    <property type="evidence" value="ECO:0007669"/>
    <property type="project" value="UniProtKB-SubCell"/>
</dbReference>
<dbReference type="SUPFAM" id="SSF56317">
    <property type="entry name" value="Carbon-nitrogen hydrolase"/>
    <property type="match status" value="1"/>
</dbReference>
<evidence type="ECO:0000256" key="8">
    <source>
        <dbReference type="ARBA" id="ARBA00023315"/>
    </source>
</evidence>
<evidence type="ECO:0000256" key="3">
    <source>
        <dbReference type="ARBA" id="ARBA00022475"/>
    </source>
</evidence>
<dbReference type="EC" id="2.3.1.269" evidence="9"/>
<dbReference type="InterPro" id="IPR004563">
    <property type="entry name" value="Apolipo_AcylTrfase"/>
</dbReference>
<keyword evidence="5 9" id="KW-0812">Transmembrane</keyword>
<evidence type="ECO:0000256" key="7">
    <source>
        <dbReference type="ARBA" id="ARBA00023136"/>
    </source>
</evidence>
<dbReference type="PANTHER" id="PTHR38686">
    <property type="entry name" value="APOLIPOPROTEIN N-ACYLTRANSFERASE"/>
    <property type="match status" value="1"/>
</dbReference>
<dbReference type="PROSITE" id="PS50263">
    <property type="entry name" value="CN_HYDROLASE"/>
    <property type="match status" value="1"/>
</dbReference>